<proteinExistence type="predicted"/>
<dbReference type="PANTHER" id="PTHR42912:SF83">
    <property type="entry name" value="METHYLTRANSFERASE TYPE 11 DOMAIN-CONTAINING PROTEIN"/>
    <property type="match status" value="1"/>
</dbReference>
<sequence>MANDGAKTVLCQSSAKVSSQHPTDSNNTNPTSTGAPQPTAKSGGVTPSSGLQQRTKNSSHRSNSSGSPSSENARTAANTYGQSQTWNQYQQRQWQHADQEPRQHEQKKESLSKLIQERKVPFFGLALVALGMSFYIGKLGVALYNSSDVDVQRMTAREFDKSLDFPEWFMGITTLRSKLARRARGQVLEVAVGTGRNMVYFNWHDPETDPGPAPGGGENAGGDASSPAPIIAPDVVHYTGMDINDDMLALAIKRARGIVGNLIADESSFRLIHGDVLKDPLPRPPDGKSAKYDTVIQSFGLCSVEDPVELVKNLATMVKPNFGRILLLEHGRGSIGFVNRVLDNSAEKHFEKHACWWNRDIEQIVRTAAEQVPGLEIRRLERPKWLLQAGTVLLIELRVKQVIQPDGTGTHQDAQKPRSTGWFGLRTGDDD</sequence>
<feature type="compositionally biased region" description="Polar residues" evidence="1">
    <location>
        <begin position="10"/>
        <end position="21"/>
    </location>
</feature>
<dbReference type="Gene3D" id="3.40.50.150">
    <property type="entry name" value="Vaccinia Virus protein VP39"/>
    <property type="match status" value="1"/>
</dbReference>
<feature type="compositionally biased region" description="Low complexity" evidence="1">
    <location>
        <begin position="82"/>
        <end position="94"/>
    </location>
</feature>
<dbReference type="PANTHER" id="PTHR42912">
    <property type="entry name" value="METHYLTRANSFERASE"/>
    <property type="match status" value="1"/>
</dbReference>
<feature type="compositionally biased region" description="Low complexity" evidence="1">
    <location>
        <begin position="60"/>
        <end position="72"/>
    </location>
</feature>
<dbReference type="GO" id="GO:0008168">
    <property type="term" value="F:methyltransferase activity"/>
    <property type="evidence" value="ECO:0007669"/>
    <property type="project" value="TreeGrafter"/>
</dbReference>
<dbReference type="Proteomes" id="UP001201980">
    <property type="component" value="Unassembled WGS sequence"/>
</dbReference>
<organism evidence="3 4">
    <name type="scientific">Zalerion maritima</name>
    <dbReference type="NCBI Taxonomy" id="339359"/>
    <lineage>
        <taxon>Eukaryota</taxon>
        <taxon>Fungi</taxon>
        <taxon>Dikarya</taxon>
        <taxon>Ascomycota</taxon>
        <taxon>Pezizomycotina</taxon>
        <taxon>Sordariomycetes</taxon>
        <taxon>Lulworthiomycetidae</taxon>
        <taxon>Lulworthiales</taxon>
        <taxon>Lulworthiaceae</taxon>
        <taxon>Zalerion</taxon>
    </lineage>
</organism>
<feature type="region of interest" description="Disordered" evidence="1">
    <location>
        <begin position="1"/>
        <end position="110"/>
    </location>
</feature>
<dbReference type="InterPro" id="IPR029063">
    <property type="entry name" value="SAM-dependent_MTases_sf"/>
</dbReference>
<keyword evidence="4" id="KW-1185">Reference proteome</keyword>
<name>A0AAD5RSU8_9PEZI</name>
<feature type="compositionally biased region" description="Polar residues" evidence="1">
    <location>
        <begin position="34"/>
        <end position="56"/>
    </location>
</feature>
<dbReference type="EMBL" id="JAKWBI020000251">
    <property type="protein sequence ID" value="KAJ2897929.1"/>
    <property type="molecule type" value="Genomic_DNA"/>
</dbReference>
<dbReference type="AlphaFoldDB" id="A0AAD5RSU8"/>
<evidence type="ECO:0000256" key="2">
    <source>
        <dbReference type="SAM" id="Phobius"/>
    </source>
</evidence>
<keyword evidence="2" id="KW-0472">Membrane</keyword>
<feature type="region of interest" description="Disordered" evidence="1">
    <location>
        <begin position="406"/>
        <end position="431"/>
    </location>
</feature>
<evidence type="ECO:0008006" key="5">
    <source>
        <dbReference type="Google" id="ProtNLM"/>
    </source>
</evidence>
<keyword evidence="2" id="KW-1133">Transmembrane helix</keyword>
<evidence type="ECO:0000313" key="3">
    <source>
        <dbReference type="EMBL" id="KAJ2897929.1"/>
    </source>
</evidence>
<evidence type="ECO:0000313" key="4">
    <source>
        <dbReference type="Proteomes" id="UP001201980"/>
    </source>
</evidence>
<dbReference type="SUPFAM" id="SSF53335">
    <property type="entry name" value="S-adenosyl-L-methionine-dependent methyltransferases"/>
    <property type="match status" value="1"/>
</dbReference>
<evidence type="ECO:0000256" key="1">
    <source>
        <dbReference type="SAM" id="MobiDB-lite"/>
    </source>
</evidence>
<feature type="region of interest" description="Disordered" evidence="1">
    <location>
        <begin position="204"/>
        <end position="224"/>
    </location>
</feature>
<protein>
    <recommendedName>
        <fullName evidence="5">Methyltransferase OMS1</fullName>
    </recommendedName>
</protein>
<reference evidence="3" key="1">
    <citation type="submission" date="2022-07" db="EMBL/GenBank/DDBJ databases">
        <title>Draft genome sequence of Zalerion maritima ATCC 34329, a (micro)plastics degrading marine fungus.</title>
        <authorList>
            <person name="Paco A."/>
            <person name="Goncalves M.F.M."/>
            <person name="Rocha-Santos T.A.P."/>
            <person name="Alves A."/>
        </authorList>
    </citation>
    <scope>NUCLEOTIDE SEQUENCE</scope>
    <source>
        <strain evidence="3">ATCC 34329</strain>
    </source>
</reference>
<dbReference type="InterPro" id="IPR050508">
    <property type="entry name" value="Methyltransf_Superfamily"/>
</dbReference>
<feature type="compositionally biased region" description="Basic and acidic residues" evidence="1">
    <location>
        <begin position="95"/>
        <end position="110"/>
    </location>
</feature>
<gene>
    <name evidence="3" type="ORF">MKZ38_004304</name>
</gene>
<feature type="transmembrane region" description="Helical" evidence="2">
    <location>
        <begin position="122"/>
        <end position="144"/>
    </location>
</feature>
<feature type="compositionally biased region" description="Low complexity" evidence="1">
    <location>
        <begin position="22"/>
        <end position="33"/>
    </location>
</feature>
<dbReference type="Pfam" id="PF13489">
    <property type="entry name" value="Methyltransf_23"/>
    <property type="match status" value="1"/>
</dbReference>
<keyword evidence="2" id="KW-0812">Transmembrane</keyword>
<accession>A0AAD5RSU8</accession>
<comment type="caution">
    <text evidence="3">The sequence shown here is derived from an EMBL/GenBank/DDBJ whole genome shotgun (WGS) entry which is preliminary data.</text>
</comment>